<dbReference type="InterPro" id="IPR007816">
    <property type="entry name" value="ResB-like_domain"/>
</dbReference>
<dbReference type="PANTHER" id="PTHR31566:SF0">
    <property type="entry name" value="CYTOCHROME C BIOGENESIS PROTEIN CCS1, CHLOROPLASTIC"/>
    <property type="match status" value="1"/>
</dbReference>
<name>A0A916ULA0_9ACTN</name>
<evidence type="ECO:0000259" key="7">
    <source>
        <dbReference type="Pfam" id="PF05140"/>
    </source>
</evidence>
<dbReference type="InterPro" id="IPR023494">
    <property type="entry name" value="Cyt_c_bgen_Ccs1/CcsB/ResB"/>
</dbReference>
<reference evidence="8" key="2">
    <citation type="submission" date="2020-09" db="EMBL/GenBank/DDBJ databases">
        <authorList>
            <person name="Sun Q."/>
            <person name="Zhou Y."/>
        </authorList>
    </citation>
    <scope>NUCLEOTIDE SEQUENCE</scope>
    <source>
        <strain evidence="8">CGMCC 1.15478</strain>
    </source>
</reference>
<sequence>MLAATKQKETVLIRRVTKPMRMVWRNLTSMGTALVLLFLLAVAAIPGALLPQRSLNTQRVNEYIAEQPTIGPILDRFGFFDVFSSFWFTAIYALLFISLIGCIVPRAVDHWHALRAPVVRVPRNLARLPKHRVGTLEGTPDDVAATAQQMLRRWRVSVRKNGSDVEISAERGHSRELGNLVFHVALVFVLAAVAIGRVLGYEGSVIVVANGGPGICTGSPAVYDSFRAGQGVDGTELTPFCVRVNDFTADYLPTGQAEMFTSNIEYQAGDDLATNTWRPYRLRVNEPLRVEGDRLYLIGHGYAPTFTVTFPNGESRTETLQFAPEDATSFLSSGAMRFDPPGGLYGTSDERRQNQIAIEGLFAPTAFFHEENLLTSVFPAMTDPAVAIDIYRGDIGLDTGRAQNIFTLDQSLIEQERLVRQARVNLYPGEVEVLDDGTEVRFDGADEWVSLQVSHDPMQGLVLVSAIAMTLGLVGSLLITRRRVWLRISPEGGDTHSDSRRTVVDIGGLARTDQAGWGPEFDKLCDRLGVREATHRDGA</sequence>
<feature type="transmembrane region" description="Helical" evidence="6">
    <location>
        <begin position="180"/>
        <end position="200"/>
    </location>
</feature>
<dbReference type="Pfam" id="PF05140">
    <property type="entry name" value="ResB"/>
    <property type="match status" value="1"/>
</dbReference>
<reference evidence="8" key="1">
    <citation type="journal article" date="2014" name="Int. J. Syst. Evol. Microbiol.">
        <title>Complete genome sequence of Corynebacterium casei LMG S-19264T (=DSM 44701T), isolated from a smear-ripened cheese.</title>
        <authorList>
            <consortium name="US DOE Joint Genome Institute (JGI-PGF)"/>
            <person name="Walter F."/>
            <person name="Albersmeier A."/>
            <person name="Kalinowski J."/>
            <person name="Ruckert C."/>
        </authorList>
    </citation>
    <scope>NUCLEOTIDE SEQUENCE</scope>
    <source>
        <strain evidence="8">CGMCC 1.15478</strain>
    </source>
</reference>
<evidence type="ECO:0000313" key="9">
    <source>
        <dbReference type="Proteomes" id="UP000641514"/>
    </source>
</evidence>
<evidence type="ECO:0000256" key="4">
    <source>
        <dbReference type="ARBA" id="ARBA00022989"/>
    </source>
</evidence>
<organism evidence="8 9">
    <name type="scientific">Hoyosella rhizosphaerae</name>
    <dbReference type="NCBI Taxonomy" id="1755582"/>
    <lineage>
        <taxon>Bacteria</taxon>
        <taxon>Bacillati</taxon>
        <taxon>Actinomycetota</taxon>
        <taxon>Actinomycetes</taxon>
        <taxon>Mycobacteriales</taxon>
        <taxon>Hoyosellaceae</taxon>
        <taxon>Hoyosella</taxon>
    </lineage>
</organism>
<protein>
    <submittedName>
        <fullName evidence="8">Cytochrome c biogenesis protein</fullName>
    </submittedName>
</protein>
<proteinExistence type="predicted"/>
<keyword evidence="2 6" id="KW-0812">Transmembrane</keyword>
<keyword evidence="9" id="KW-1185">Reference proteome</keyword>
<evidence type="ECO:0000256" key="6">
    <source>
        <dbReference type="SAM" id="Phobius"/>
    </source>
</evidence>
<dbReference type="GO" id="GO:0016020">
    <property type="term" value="C:membrane"/>
    <property type="evidence" value="ECO:0007669"/>
    <property type="project" value="UniProtKB-SubCell"/>
</dbReference>
<keyword evidence="5 6" id="KW-0472">Membrane</keyword>
<evidence type="ECO:0000256" key="1">
    <source>
        <dbReference type="ARBA" id="ARBA00004141"/>
    </source>
</evidence>
<keyword evidence="3" id="KW-0201">Cytochrome c-type biogenesis</keyword>
<feature type="transmembrane region" description="Helical" evidence="6">
    <location>
        <begin position="460"/>
        <end position="479"/>
    </location>
</feature>
<dbReference type="AlphaFoldDB" id="A0A916ULA0"/>
<dbReference type="EMBL" id="BMJH01000004">
    <property type="protein sequence ID" value="GGC76490.1"/>
    <property type="molecule type" value="Genomic_DNA"/>
</dbReference>
<feature type="domain" description="ResB-like" evidence="7">
    <location>
        <begin position="30"/>
        <end position="522"/>
    </location>
</feature>
<gene>
    <name evidence="8" type="ORF">GCM10011410_32190</name>
</gene>
<dbReference type="GO" id="GO:0017004">
    <property type="term" value="P:cytochrome complex assembly"/>
    <property type="evidence" value="ECO:0007669"/>
    <property type="project" value="UniProtKB-KW"/>
</dbReference>
<dbReference type="Proteomes" id="UP000641514">
    <property type="component" value="Unassembled WGS sequence"/>
</dbReference>
<keyword evidence="4 6" id="KW-1133">Transmembrane helix</keyword>
<comment type="subcellular location">
    <subcellularLocation>
        <location evidence="1">Membrane</location>
        <topology evidence="1">Multi-pass membrane protein</topology>
    </subcellularLocation>
</comment>
<evidence type="ECO:0000313" key="8">
    <source>
        <dbReference type="EMBL" id="GGC76490.1"/>
    </source>
</evidence>
<feature type="transmembrane region" description="Helical" evidence="6">
    <location>
        <begin position="86"/>
        <end position="105"/>
    </location>
</feature>
<evidence type="ECO:0000256" key="3">
    <source>
        <dbReference type="ARBA" id="ARBA00022748"/>
    </source>
</evidence>
<comment type="caution">
    <text evidence="8">The sequence shown here is derived from an EMBL/GenBank/DDBJ whole genome shotgun (WGS) entry which is preliminary data.</text>
</comment>
<evidence type="ECO:0000256" key="5">
    <source>
        <dbReference type="ARBA" id="ARBA00023136"/>
    </source>
</evidence>
<accession>A0A916ULA0</accession>
<evidence type="ECO:0000256" key="2">
    <source>
        <dbReference type="ARBA" id="ARBA00022692"/>
    </source>
</evidence>
<dbReference type="PANTHER" id="PTHR31566">
    <property type="entry name" value="CYTOCHROME C BIOGENESIS PROTEIN CCS1, CHLOROPLASTIC"/>
    <property type="match status" value="1"/>
</dbReference>